<reference evidence="1" key="2">
    <citation type="submission" date="2021-09" db="EMBL/GenBank/DDBJ databases">
        <authorList>
            <person name="Jia N."/>
            <person name="Wang J."/>
            <person name="Shi W."/>
            <person name="Du L."/>
            <person name="Sun Y."/>
            <person name="Zhan W."/>
            <person name="Jiang J."/>
            <person name="Wang Q."/>
            <person name="Zhang B."/>
            <person name="Ji P."/>
            <person name="Sakyi L.B."/>
            <person name="Cui X."/>
            <person name="Yuan T."/>
            <person name="Jiang B."/>
            <person name="Yang W."/>
            <person name="Lam T.T.-Y."/>
            <person name="Chang Q."/>
            <person name="Ding S."/>
            <person name="Wang X."/>
            <person name="Zhu J."/>
            <person name="Ruan X."/>
            <person name="Zhao L."/>
            <person name="Wei J."/>
            <person name="Que T."/>
            <person name="Du C."/>
            <person name="Cheng J."/>
            <person name="Dai P."/>
            <person name="Han X."/>
            <person name="Huang E."/>
            <person name="Gao Y."/>
            <person name="Liu J."/>
            <person name="Shao H."/>
            <person name="Ye R."/>
            <person name="Li L."/>
            <person name="Wei W."/>
            <person name="Wang X."/>
            <person name="Wang C."/>
            <person name="Huo Q."/>
            <person name="Li W."/>
            <person name="Guo W."/>
            <person name="Chen H."/>
            <person name="Chen S."/>
            <person name="Zhou L."/>
            <person name="Zhou L."/>
            <person name="Ni X."/>
            <person name="Tian J."/>
            <person name="Zhou Y."/>
            <person name="Sheng Y."/>
            <person name="Liu T."/>
            <person name="Pan Y."/>
            <person name="Xia L."/>
            <person name="Li J."/>
            <person name="Zhao F."/>
            <person name="Cao W."/>
        </authorList>
    </citation>
    <scope>NUCLEOTIDE SEQUENCE</scope>
    <source>
        <strain evidence="1">Rsan-2018</strain>
        <tissue evidence="1">Larvae</tissue>
    </source>
</reference>
<organism evidence="1 2">
    <name type="scientific">Rhipicephalus sanguineus</name>
    <name type="common">Brown dog tick</name>
    <name type="synonym">Ixodes sanguineus</name>
    <dbReference type="NCBI Taxonomy" id="34632"/>
    <lineage>
        <taxon>Eukaryota</taxon>
        <taxon>Metazoa</taxon>
        <taxon>Ecdysozoa</taxon>
        <taxon>Arthropoda</taxon>
        <taxon>Chelicerata</taxon>
        <taxon>Arachnida</taxon>
        <taxon>Acari</taxon>
        <taxon>Parasitiformes</taxon>
        <taxon>Ixodida</taxon>
        <taxon>Ixodoidea</taxon>
        <taxon>Ixodidae</taxon>
        <taxon>Rhipicephalinae</taxon>
        <taxon>Rhipicephalus</taxon>
        <taxon>Rhipicephalus</taxon>
    </lineage>
</organism>
<dbReference type="EMBL" id="JABSTV010001254">
    <property type="protein sequence ID" value="KAH7938880.1"/>
    <property type="molecule type" value="Genomic_DNA"/>
</dbReference>
<accession>A0A9D4PD39</accession>
<evidence type="ECO:0000313" key="2">
    <source>
        <dbReference type="Proteomes" id="UP000821837"/>
    </source>
</evidence>
<name>A0A9D4PD39_RHISA</name>
<sequence>MLLLIKMSYMSSELAAARFSAGGASLSLLFATGVWREVGPGPGDRLASDAVNPNGHDSVREFCSGTGSETGSVGAVETPQTAPRFERWSLNGRQVRTLRRSSAAAARGRPPLRPFIGPRVVF</sequence>
<dbReference type="Proteomes" id="UP000821837">
    <property type="component" value="Chromosome 8"/>
</dbReference>
<evidence type="ECO:0000313" key="1">
    <source>
        <dbReference type="EMBL" id="KAH7938880.1"/>
    </source>
</evidence>
<reference evidence="1" key="1">
    <citation type="journal article" date="2020" name="Cell">
        <title>Large-Scale Comparative Analyses of Tick Genomes Elucidate Their Genetic Diversity and Vector Capacities.</title>
        <authorList>
            <consortium name="Tick Genome and Microbiome Consortium (TIGMIC)"/>
            <person name="Jia N."/>
            <person name="Wang J."/>
            <person name="Shi W."/>
            <person name="Du L."/>
            <person name="Sun Y."/>
            <person name="Zhan W."/>
            <person name="Jiang J.F."/>
            <person name="Wang Q."/>
            <person name="Zhang B."/>
            <person name="Ji P."/>
            <person name="Bell-Sakyi L."/>
            <person name="Cui X.M."/>
            <person name="Yuan T.T."/>
            <person name="Jiang B.G."/>
            <person name="Yang W.F."/>
            <person name="Lam T.T."/>
            <person name="Chang Q.C."/>
            <person name="Ding S.J."/>
            <person name="Wang X.J."/>
            <person name="Zhu J.G."/>
            <person name="Ruan X.D."/>
            <person name="Zhao L."/>
            <person name="Wei J.T."/>
            <person name="Ye R.Z."/>
            <person name="Que T.C."/>
            <person name="Du C.H."/>
            <person name="Zhou Y.H."/>
            <person name="Cheng J.X."/>
            <person name="Dai P.F."/>
            <person name="Guo W.B."/>
            <person name="Han X.H."/>
            <person name="Huang E.J."/>
            <person name="Li L.F."/>
            <person name="Wei W."/>
            <person name="Gao Y.C."/>
            <person name="Liu J.Z."/>
            <person name="Shao H.Z."/>
            <person name="Wang X."/>
            <person name="Wang C.C."/>
            <person name="Yang T.C."/>
            <person name="Huo Q.B."/>
            <person name="Li W."/>
            <person name="Chen H.Y."/>
            <person name="Chen S.E."/>
            <person name="Zhou L.G."/>
            <person name="Ni X.B."/>
            <person name="Tian J.H."/>
            <person name="Sheng Y."/>
            <person name="Liu T."/>
            <person name="Pan Y.S."/>
            <person name="Xia L.Y."/>
            <person name="Li J."/>
            <person name="Zhao F."/>
            <person name="Cao W.C."/>
        </authorList>
    </citation>
    <scope>NUCLEOTIDE SEQUENCE</scope>
    <source>
        <strain evidence="1">Rsan-2018</strain>
    </source>
</reference>
<protein>
    <submittedName>
        <fullName evidence="1">Uncharacterized protein</fullName>
    </submittedName>
</protein>
<gene>
    <name evidence="1" type="ORF">HPB52_001820</name>
</gene>
<proteinExistence type="predicted"/>
<dbReference type="AlphaFoldDB" id="A0A9D4PD39"/>
<comment type="caution">
    <text evidence="1">The sequence shown here is derived from an EMBL/GenBank/DDBJ whole genome shotgun (WGS) entry which is preliminary data.</text>
</comment>
<keyword evidence="2" id="KW-1185">Reference proteome</keyword>